<reference evidence="4 5" key="1">
    <citation type="journal article" date="2024" name="G3 (Bethesda)">
        <title>Genome assembly of Hibiscus sabdariffa L. provides insights into metabolisms of medicinal natural products.</title>
        <authorList>
            <person name="Kim T."/>
        </authorList>
    </citation>
    <scope>NUCLEOTIDE SEQUENCE [LARGE SCALE GENOMIC DNA]</scope>
    <source>
        <strain evidence="4">TK-2024</strain>
        <tissue evidence="4">Old leaves</tissue>
    </source>
</reference>
<evidence type="ECO:0000313" key="4">
    <source>
        <dbReference type="EMBL" id="KAK8527404.1"/>
    </source>
</evidence>
<gene>
    <name evidence="4" type="ORF">V6N12_054617</name>
</gene>
<feature type="signal peptide" evidence="2">
    <location>
        <begin position="1"/>
        <end position="25"/>
    </location>
</feature>
<dbReference type="EMBL" id="JBBPBM010000038">
    <property type="protein sequence ID" value="KAK8527404.1"/>
    <property type="molecule type" value="Genomic_DNA"/>
</dbReference>
<keyword evidence="5" id="KW-1185">Reference proteome</keyword>
<sequence>MANLNAHTALAILVITVCGAVVVDSLHAADTNRCRDNWSLVCEDEVLTRLFLDLYKSTTVGAECCKQVVRKGRVCLERLVMRDLQDPFFKKHTKLAQKIFARTEQLWANCTLVAAASNA</sequence>
<evidence type="ECO:0000256" key="1">
    <source>
        <dbReference type="ARBA" id="ARBA00022729"/>
    </source>
</evidence>
<accession>A0ABR2D0Y9</accession>
<dbReference type="InterPro" id="IPR008502">
    <property type="entry name" value="Prolamin-like"/>
</dbReference>
<dbReference type="Proteomes" id="UP001472677">
    <property type="component" value="Unassembled WGS sequence"/>
</dbReference>
<comment type="caution">
    <text evidence="4">The sequence shown here is derived from an EMBL/GenBank/DDBJ whole genome shotgun (WGS) entry which is preliminary data.</text>
</comment>
<feature type="domain" description="Prolamin-like" evidence="3">
    <location>
        <begin position="36"/>
        <end position="110"/>
    </location>
</feature>
<organism evidence="4 5">
    <name type="scientific">Hibiscus sabdariffa</name>
    <name type="common">roselle</name>
    <dbReference type="NCBI Taxonomy" id="183260"/>
    <lineage>
        <taxon>Eukaryota</taxon>
        <taxon>Viridiplantae</taxon>
        <taxon>Streptophyta</taxon>
        <taxon>Embryophyta</taxon>
        <taxon>Tracheophyta</taxon>
        <taxon>Spermatophyta</taxon>
        <taxon>Magnoliopsida</taxon>
        <taxon>eudicotyledons</taxon>
        <taxon>Gunneridae</taxon>
        <taxon>Pentapetalae</taxon>
        <taxon>rosids</taxon>
        <taxon>malvids</taxon>
        <taxon>Malvales</taxon>
        <taxon>Malvaceae</taxon>
        <taxon>Malvoideae</taxon>
        <taxon>Hibiscus</taxon>
    </lineage>
</organism>
<dbReference type="PANTHER" id="PTHR31951:SF22">
    <property type="entry name" value="ECA1 GAMETOGENESIS RELATED FAMILY"/>
    <property type="match status" value="1"/>
</dbReference>
<evidence type="ECO:0000259" key="3">
    <source>
        <dbReference type="Pfam" id="PF05617"/>
    </source>
</evidence>
<dbReference type="PANTHER" id="PTHR31951">
    <property type="entry name" value="BIFUNCTIONAL INHIBITOR/LIPID-TRANSFER PROTEIN/SEED STORAGE 2S ALBUMIN SUPERFAMILY PROTEIN-RELATED"/>
    <property type="match status" value="1"/>
</dbReference>
<protein>
    <recommendedName>
        <fullName evidence="3">Prolamin-like domain-containing protein</fullName>
    </recommendedName>
</protein>
<proteinExistence type="predicted"/>
<evidence type="ECO:0000256" key="2">
    <source>
        <dbReference type="SAM" id="SignalP"/>
    </source>
</evidence>
<keyword evidence="1 2" id="KW-0732">Signal</keyword>
<feature type="chain" id="PRO_5046420414" description="Prolamin-like domain-containing protein" evidence="2">
    <location>
        <begin position="26"/>
        <end position="119"/>
    </location>
</feature>
<name>A0ABR2D0Y9_9ROSI</name>
<dbReference type="Pfam" id="PF05617">
    <property type="entry name" value="Prolamin_like"/>
    <property type="match status" value="1"/>
</dbReference>
<evidence type="ECO:0000313" key="5">
    <source>
        <dbReference type="Proteomes" id="UP001472677"/>
    </source>
</evidence>